<feature type="transmembrane region" description="Helical" evidence="1">
    <location>
        <begin position="130"/>
        <end position="152"/>
    </location>
</feature>
<feature type="transmembrane region" description="Helical" evidence="1">
    <location>
        <begin position="18"/>
        <end position="37"/>
    </location>
</feature>
<keyword evidence="4" id="KW-1185">Reference proteome</keyword>
<feature type="domain" description="Nucleoside transporter/FeoB GTPase Gate" evidence="2">
    <location>
        <begin position="130"/>
        <end position="230"/>
    </location>
</feature>
<keyword evidence="1" id="KW-0472">Membrane</keyword>
<dbReference type="Pfam" id="PF07670">
    <property type="entry name" value="Gate"/>
    <property type="match status" value="1"/>
</dbReference>
<keyword evidence="1" id="KW-1133">Transmembrane helix</keyword>
<protein>
    <submittedName>
        <fullName evidence="3">Nucleoside recognition membrane protein YjiH</fullName>
    </submittedName>
</protein>
<accession>A0ABV2JD81</accession>
<feature type="transmembrane region" description="Helical" evidence="1">
    <location>
        <begin position="203"/>
        <end position="225"/>
    </location>
</feature>
<dbReference type="InterPro" id="IPR011642">
    <property type="entry name" value="Gate_dom"/>
</dbReference>
<gene>
    <name evidence="3" type="ORF">ABID14_001505</name>
</gene>
<feature type="transmembrane region" description="Helical" evidence="1">
    <location>
        <begin position="383"/>
        <end position="408"/>
    </location>
</feature>
<evidence type="ECO:0000313" key="3">
    <source>
        <dbReference type="EMBL" id="MET3617870.1"/>
    </source>
</evidence>
<comment type="caution">
    <text evidence="3">The sequence shown here is derived from an EMBL/GenBank/DDBJ whole genome shotgun (WGS) entry which is preliminary data.</text>
</comment>
<proteinExistence type="predicted"/>
<dbReference type="RefSeq" id="WP_354368707.1">
    <property type="nucleotide sequence ID" value="NZ_JBEPMA010000010.1"/>
</dbReference>
<feature type="transmembrane region" description="Helical" evidence="1">
    <location>
        <begin position="420"/>
        <end position="442"/>
    </location>
</feature>
<organism evidence="3 4">
    <name type="scientific">Peptoniphilus olsenii</name>
    <dbReference type="NCBI Taxonomy" id="411570"/>
    <lineage>
        <taxon>Bacteria</taxon>
        <taxon>Bacillati</taxon>
        <taxon>Bacillota</taxon>
        <taxon>Tissierellia</taxon>
        <taxon>Tissierellales</taxon>
        <taxon>Peptoniphilaceae</taxon>
        <taxon>Peptoniphilus</taxon>
    </lineage>
</organism>
<feature type="transmembrane region" description="Helical" evidence="1">
    <location>
        <begin position="91"/>
        <end position="110"/>
    </location>
</feature>
<keyword evidence="1" id="KW-0812">Transmembrane</keyword>
<evidence type="ECO:0000313" key="4">
    <source>
        <dbReference type="Proteomes" id="UP001549162"/>
    </source>
</evidence>
<reference evidence="3 4" key="1">
    <citation type="submission" date="2024-06" db="EMBL/GenBank/DDBJ databases">
        <title>Genomic Encyclopedia of Type Strains, Phase IV (KMG-IV): sequencing the most valuable type-strain genomes for metagenomic binning, comparative biology and taxonomic classification.</title>
        <authorList>
            <person name="Goeker M."/>
        </authorList>
    </citation>
    <scope>NUCLEOTIDE SEQUENCE [LARGE SCALE GENOMIC DNA]</scope>
    <source>
        <strain evidence="3 4">DSM 21460</strain>
    </source>
</reference>
<evidence type="ECO:0000256" key="1">
    <source>
        <dbReference type="SAM" id="Phobius"/>
    </source>
</evidence>
<dbReference type="EMBL" id="JBEPMA010000010">
    <property type="protein sequence ID" value="MET3617870.1"/>
    <property type="molecule type" value="Genomic_DNA"/>
</dbReference>
<feature type="transmembrane region" description="Helical" evidence="1">
    <location>
        <begin position="321"/>
        <end position="346"/>
    </location>
</feature>
<name>A0ABV2JD81_9FIRM</name>
<feature type="transmembrane region" description="Helical" evidence="1">
    <location>
        <begin position="173"/>
        <end position="191"/>
    </location>
</feature>
<feature type="transmembrane region" description="Helical" evidence="1">
    <location>
        <begin position="237"/>
        <end position="255"/>
    </location>
</feature>
<dbReference type="Proteomes" id="UP001549162">
    <property type="component" value="Unassembled WGS sequence"/>
</dbReference>
<evidence type="ECO:0000259" key="2">
    <source>
        <dbReference type="Pfam" id="PF07670"/>
    </source>
</evidence>
<sequence length="443" mass="49476">MDNNFVIKEEKLYKDTGLLFKFILLSAIGIFMFFVPVKYNGQATIPLEIVISFLIEKLPIVVKIYAFIAIMIGAFRPFVRKNWNIDKVTTFFSISKLVGAIFTIILFSGYAPEAVARPDHAPFLFDSLAVQVGTLIPIGSIFLTFLMDYGSIDFIGQFLKPVMRKIWRTPGRTAVVAVASFMGSTAVGVMMTNDLYKELKYSIREAVVVATSFSTVSISFFVVIAKTANIMELWSEFFFEAFLVTFAVTAITVRIPPLSKKPDTYFLNQKGIPEEDIEGNLFVGALNNGLGICKKAGNVFRVTAQNVIDSFDLVFEVLPNFMSIGLIALIIANYTTIFDFFGYIFYPLTYLLKIPEPLLAAKAAFLGLAEMFLPVMLVKDAPLITRFVLCVMSVSQILMFSTTIPTIVSTEIPVSIKDLVIIWFERTILIFLITVPIAYLLIG</sequence>